<protein>
    <submittedName>
        <fullName evidence="1">Uncharacterized protein</fullName>
    </submittedName>
</protein>
<dbReference type="KEGG" id="mzh:Mzhil_0739"/>
<evidence type="ECO:0000313" key="1">
    <source>
        <dbReference type="EMBL" id="AEH60604.1"/>
    </source>
</evidence>
<dbReference type="HOGENOM" id="CLU_2299405_0_0_2"/>
<proteinExistence type="predicted"/>
<gene>
    <name evidence="1" type="ordered locus">Mzhil_0739</name>
</gene>
<name>F7XKK1_METZD</name>
<dbReference type="STRING" id="679901.Mzhil_0739"/>
<dbReference type="OrthoDB" id="383992at2157"/>
<reference evidence="1" key="1">
    <citation type="submission" date="2010-07" db="EMBL/GenBank/DDBJ databases">
        <title>The complete genome of Methanosalsum zhilinae DSM 4017.</title>
        <authorList>
            <consortium name="US DOE Joint Genome Institute (JGI-PGF)"/>
            <person name="Lucas S."/>
            <person name="Copeland A."/>
            <person name="Lapidus A."/>
            <person name="Glavina del Rio T."/>
            <person name="Dalin E."/>
            <person name="Tice H."/>
            <person name="Bruce D."/>
            <person name="Goodwin L."/>
            <person name="Pitluck S."/>
            <person name="Kyrpides N."/>
            <person name="Mavromatis K."/>
            <person name="Ovchinnikova G."/>
            <person name="Daligault H."/>
            <person name="Detter J.C."/>
            <person name="Han C."/>
            <person name="Tapia R."/>
            <person name="Larimer F."/>
            <person name="Land M."/>
            <person name="Hauser L."/>
            <person name="Markowitz V."/>
            <person name="Cheng J.-F."/>
            <person name="Hugenholtz P."/>
            <person name="Woyke T."/>
            <person name="Wu D."/>
            <person name="Spring S."/>
            <person name="Schueler E."/>
            <person name="Brambilla E."/>
            <person name="Klenk H.-P."/>
            <person name="Eisen J.A."/>
        </authorList>
    </citation>
    <scope>NUCLEOTIDE SEQUENCE</scope>
    <source>
        <strain evidence="1">DSM 4017</strain>
    </source>
</reference>
<dbReference type="EMBL" id="CP002101">
    <property type="protein sequence ID" value="AEH60604.1"/>
    <property type="molecule type" value="Genomic_DNA"/>
</dbReference>
<dbReference type="AlphaFoldDB" id="F7XKK1"/>
<evidence type="ECO:0000313" key="2">
    <source>
        <dbReference type="Proteomes" id="UP000006622"/>
    </source>
</evidence>
<organism evidence="1 2">
    <name type="scientific">Methanosalsum zhilinae (strain DSM 4017 / NBRC 107636 / OCM 62 / WeN5)</name>
    <name type="common">Methanohalophilus zhilinae</name>
    <dbReference type="NCBI Taxonomy" id="679901"/>
    <lineage>
        <taxon>Archaea</taxon>
        <taxon>Methanobacteriati</taxon>
        <taxon>Methanobacteriota</taxon>
        <taxon>Stenosarchaea group</taxon>
        <taxon>Methanomicrobia</taxon>
        <taxon>Methanosarcinales</taxon>
        <taxon>Methanosarcinaceae</taxon>
        <taxon>Methanosalsum</taxon>
    </lineage>
</organism>
<accession>F7XKK1</accession>
<dbReference type="RefSeq" id="WP_013898043.1">
    <property type="nucleotide sequence ID" value="NC_015676.1"/>
</dbReference>
<dbReference type="GeneID" id="10822353"/>
<keyword evidence="2" id="KW-1185">Reference proteome</keyword>
<sequence length="100" mass="11457">MNNMNDYYINKTLKNCCEISNNLVGTNIDTFPEVLAYQNSTSETVQLKENELIQKFAAVKRDPELYQLIEKTNQLLKLLVDISVKIMELPIDEGGLEDCQ</sequence>
<dbReference type="Proteomes" id="UP000006622">
    <property type="component" value="Chromosome"/>
</dbReference>